<dbReference type="Gene3D" id="3.20.20.80">
    <property type="entry name" value="Glycosidases"/>
    <property type="match status" value="1"/>
</dbReference>
<keyword evidence="5" id="KW-0326">Glycosidase</keyword>
<evidence type="ECO:0000256" key="5">
    <source>
        <dbReference type="ARBA" id="ARBA00023295"/>
    </source>
</evidence>
<reference evidence="10 11" key="1">
    <citation type="submission" date="2020-05" db="EMBL/GenBank/DDBJ databases">
        <authorList>
            <person name="Campoy J."/>
            <person name="Schneeberger K."/>
            <person name="Spophaly S."/>
        </authorList>
    </citation>
    <scope>NUCLEOTIDE SEQUENCE [LARGE SCALE GENOMIC DNA]</scope>
    <source>
        <strain evidence="10">PruArmRojPasFocal</strain>
    </source>
</reference>
<dbReference type="GO" id="GO:0005975">
    <property type="term" value="P:carbohydrate metabolic process"/>
    <property type="evidence" value="ECO:0007669"/>
    <property type="project" value="InterPro"/>
</dbReference>
<protein>
    <recommendedName>
        <fullName evidence="3">glucan endo-1,3-beta-D-glucosidase</fullName>
        <ecNumber evidence="3">3.2.1.39</ecNumber>
    </recommendedName>
    <alternativeName>
        <fullName evidence="6">(1-&gt;3)-beta-glucan endohydrolase</fullName>
    </alternativeName>
    <alternativeName>
        <fullName evidence="7">Beta-1,3-endoglucanase</fullName>
    </alternativeName>
</protein>
<dbReference type="SUPFAM" id="SSF51445">
    <property type="entry name" value="(Trans)glycosidases"/>
    <property type="match status" value="1"/>
</dbReference>
<keyword evidence="4" id="KW-0378">Hydrolase</keyword>
<dbReference type="InterPro" id="IPR017853">
    <property type="entry name" value="GH"/>
</dbReference>
<evidence type="ECO:0000256" key="1">
    <source>
        <dbReference type="ARBA" id="ARBA00000382"/>
    </source>
</evidence>
<dbReference type="GO" id="GO:0042973">
    <property type="term" value="F:glucan endo-1,3-beta-D-glucosidase activity"/>
    <property type="evidence" value="ECO:0007669"/>
    <property type="project" value="UniProtKB-EC"/>
</dbReference>
<organism evidence="10 11">
    <name type="scientific">Prunus armeniaca</name>
    <name type="common">Apricot</name>
    <name type="synonym">Armeniaca vulgaris</name>
    <dbReference type="NCBI Taxonomy" id="36596"/>
    <lineage>
        <taxon>Eukaryota</taxon>
        <taxon>Viridiplantae</taxon>
        <taxon>Streptophyta</taxon>
        <taxon>Embryophyta</taxon>
        <taxon>Tracheophyta</taxon>
        <taxon>Spermatophyta</taxon>
        <taxon>Magnoliopsida</taxon>
        <taxon>eudicotyledons</taxon>
        <taxon>Gunneridae</taxon>
        <taxon>Pentapetalae</taxon>
        <taxon>rosids</taxon>
        <taxon>fabids</taxon>
        <taxon>Rosales</taxon>
        <taxon>Rosaceae</taxon>
        <taxon>Amygdaloideae</taxon>
        <taxon>Amygdaleae</taxon>
        <taxon>Prunus</taxon>
    </lineage>
</organism>
<dbReference type="PANTHER" id="PTHR32227">
    <property type="entry name" value="GLUCAN ENDO-1,3-BETA-GLUCOSIDASE BG1-RELATED-RELATED"/>
    <property type="match status" value="1"/>
</dbReference>
<dbReference type="EC" id="3.2.1.39" evidence="3"/>
<evidence type="ECO:0000256" key="3">
    <source>
        <dbReference type="ARBA" id="ARBA00012780"/>
    </source>
</evidence>
<dbReference type="Proteomes" id="UP000507222">
    <property type="component" value="Unassembled WGS sequence"/>
</dbReference>
<feature type="chain" id="PRO_5026835059" description="glucan endo-1,3-beta-D-glucosidase" evidence="9">
    <location>
        <begin position="26"/>
        <end position="211"/>
    </location>
</feature>
<comment type="similarity">
    <text evidence="2 8">Belongs to the glycosyl hydrolase 17 family.</text>
</comment>
<accession>A0A6J5VEV9</accession>
<name>A0A6J5VEV9_PRUAR</name>
<dbReference type="EMBL" id="CAEKDK010000007">
    <property type="protein sequence ID" value="CAB4287530.1"/>
    <property type="molecule type" value="Genomic_DNA"/>
</dbReference>
<sequence length="211" mass="23165">MQHSILYSVVAFMLLVTELQSYAGAQGIGANYGRQGDNLPTPDKVIQLCKSRNIQRIRIFDPQQDVLQALQGSGIQVIIGTLNIDVPTLANDPAFAPTWLQTNIIPFASSVNFRCISVGNEMVPSQNASSILPAMQNLRTALIAANLNIPISTAVFQNVLASPFPPSAGTWYPMQPQLWFLWYNICKPMATPFFTMPIHISPTTTTRMTLG</sequence>
<gene>
    <name evidence="10" type="ORF">CURHAP_LOCUS45519</name>
</gene>
<dbReference type="InterPro" id="IPR044965">
    <property type="entry name" value="Glyco_hydro_17_plant"/>
</dbReference>
<evidence type="ECO:0000313" key="10">
    <source>
        <dbReference type="EMBL" id="CAB4287530.1"/>
    </source>
</evidence>
<proteinExistence type="inferred from homology"/>
<evidence type="ECO:0000256" key="9">
    <source>
        <dbReference type="SAM" id="SignalP"/>
    </source>
</evidence>
<evidence type="ECO:0000256" key="8">
    <source>
        <dbReference type="RuleBase" id="RU004335"/>
    </source>
</evidence>
<evidence type="ECO:0000256" key="4">
    <source>
        <dbReference type="ARBA" id="ARBA00022801"/>
    </source>
</evidence>
<feature type="signal peptide" evidence="9">
    <location>
        <begin position="1"/>
        <end position="25"/>
    </location>
</feature>
<dbReference type="AlphaFoldDB" id="A0A6J5VEV9"/>
<evidence type="ECO:0000256" key="7">
    <source>
        <dbReference type="ARBA" id="ARBA00033417"/>
    </source>
</evidence>
<evidence type="ECO:0000313" key="11">
    <source>
        <dbReference type="Proteomes" id="UP000507222"/>
    </source>
</evidence>
<dbReference type="Pfam" id="PF00332">
    <property type="entry name" value="Glyco_hydro_17"/>
    <property type="match status" value="1"/>
</dbReference>
<evidence type="ECO:0000256" key="6">
    <source>
        <dbReference type="ARBA" id="ARBA00033335"/>
    </source>
</evidence>
<keyword evidence="9" id="KW-0732">Signal</keyword>
<comment type="catalytic activity">
    <reaction evidence="1">
        <text>Hydrolysis of (1-&gt;3)-beta-D-glucosidic linkages in (1-&gt;3)-beta-D-glucans.</text>
        <dbReference type="EC" id="3.2.1.39"/>
    </reaction>
</comment>
<evidence type="ECO:0000256" key="2">
    <source>
        <dbReference type="ARBA" id="ARBA00008773"/>
    </source>
</evidence>
<dbReference type="InterPro" id="IPR000490">
    <property type="entry name" value="Glyco_hydro_17"/>
</dbReference>